<keyword evidence="5" id="KW-1185">Reference proteome</keyword>
<dbReference type="eggNOG" id="ENOG5031X3F">
    <property type="taxonomic scope" value="Bacteria"/>
</dbReference>
<evidence type="ECO:0008006" key="6">
    <source>
        <dbReference type="Google" id="ProtNLM"/>
    </source>
</evidence>
<dbReference type="OrthoDB" id="4752821at2"/>
<protein>
    <recommendedName>
        <fullName evidence="6">IgA FC receptor</fullName>
    </recommendedName>
</protein>
<dbReference type="STRING" id="710421.Mycch_5079"/>
<feature type="transmembrane region" description="Helical" evidence="2">
    <location>
        <begin position="322"/>
        <end position="345"/>
    </location>
</feature>
<evidence type="ECO:0000256" key="3">
    <source>
        <dbReference type="SAM" id="SignalP"/>
    </source>
</evidence>
<feature type="region of interest" description="Disordered" evidence="1">
    <location>
        <begin position="256"/>
        <end position="278"/>
    </location>
</feature>
<dbReference type="Proteomes" id="UP000006057">
    <property type="component" value="Chromosome"/>
</dbReference>
<accession>I4BR58</accession>
<keyword evidence="2" id="KW-0472">Membrane</keyword>
<dbReference type="PATRIC" id="fig|710421.3.peg.5062"/>
<evidence type="ECO:0000313" key="4">
    <source>
        <dbReference type="EMBL" id="AFM19765.1"/>
    </source>
</evidence>
<feature type="compositionally biased region" description="Gly residues" evidence="1">
    <location>
        <begin position="41"/>
        <end position="52"/>
    </location>
</feature>
<evidence type="ECO:0000313" key="5">
    <source>
        <dbReference type="Proteomes" id="UP000006057"/>
    </source>
</evidence>
<feature type="chain" id="PRO_5003686587" description="IgA FC receptor" evidence="3">
    <location>
        <begin position="32"/>
        <end position="364"/>
    </location>
</feature>
<reference evidence="4 5" key="1">
    <citation type="submission" date="2012-06" db="EMBL/GenBank/DDBJ databases">
        <title>Complete sequence of chromosome of Mycobacterium chubuense NBB4.</title>
        <authorList>
            <consortium name="US DOE Joint Genome Institute"/>
            <person name="Lucas S."/>
            <person name="Han J."/>
            <person name="Lapidus A."/>
            <person name="Cheng J.-F."/>
            <person name="Goodwin L."/>
            <person name="Pitluck S."/>
            <person name="Peters L."/>
            <person name="Mikhailova N."/>
            <person name="Teshima H."/>
            <person name="Detter J.C."/>
            <person name="Han C."/>
            <person name="Tapia R."/>
            <person name="Land M."/>
            <person name="Hauser L."/>
            <person name="Kyrpides N."/>
            <person name="Ivanova N."/>
            <person name="Pagani I."/>
            <person name="Mattes T."/>
            <person name="Holmes A."/>
            <person name="Rutledge P."/>
            <person name="Paulsen I."/>
            <person name="Coleman N."/>
            <person name="Woyke T."/>
        </authorList>
    </citation>
    <scope>NUCLEOTIDE SEQUENCE [LARGE SCALE GENOMIC DNA]</scope>
    <source>
        <strain evidence="4 5">NBB4</strain>
    </source>
</reference>
<feature type="region of interest" description="Disordered" evidence="1">
    <location>
        <begin position="25"/>
        <end position="140"/>
    </location>
</feature>
<sequence precursor="true">MAEPALRVFAVAGVLASGLLFGGLTSAPVLADPSGSSQDSGGSGTSSGGTSGSGSQDSGSGSSSSSSSDSSSSSSTGSGSTESGSSTDTSGGQSSHVEPPPPDPEPTVSVDTGEADTRTTHSDPAPALAPAPARESQKTDYSNSITLPFVRLPAPGEVPAGSWPAPSTFYTTVEIPVPTLQQFLEALQILPPTPPPGPAFRTQEQAPIIDATTGTSTGGGGGGGGGRADSPVLRAPLVVTVPRALTAAGAGPRLPEVAPAARPGGNGVTQPGVAGVRTPKIRGSVPATPGVAAEPAAAPAGRPAIRESGYPRGITGPSVAEIAAVALPGVAGLMFLTFSGGFIGYRQANSVRFVRTAGAERFLQ</sequence>
<keyword evidence="2" id="KW-1133">Transmembrane helix</keyword>
<dbReference type="AlphaFoldDB" id="I4BR58"/>
<evidence type="ECO:0000256" key="2">
    <source>
        <dbReference type="SAM" id="Phobius"/>
    </source>
</evidence>
<proteinExistence type="predicted"/>
<keyword evidence="2" id="KW-0812">Transmembrane</keyword>
<name>I4BR58_MYCCN</name>
<dbReference type="RefSeq" id="WP_014818230.1">
    <property type="nucleotide sequence ID" value="NC_018027.1"/>
</dbReference>
<organism evidence="4 5">
    <name type="scientific">Mycolicibacterium chubuense (strain NBB4)</name>
    <name type="common">Mycobacterium chubuense</name>
    <dbReference type="NCBI Taxonomy" id="710421"/>
    <lineage>
        <taxon>Bacteria</taxon>
        <taxon>Bacillati</taxon>
        <taxon>Actinomycetota</taxon>
        <taxon>Actinomycetes</taxon>
        <taxon>Mycobacteriales</taxon>
        <taxon>Mycobacteriaceae</taxon>
        <taxon>Mycolicibacterium</taxon>
    </lineage>
</organism>
<evidence type="ECO:0000256" key="1">
    <source>
        <dbReference type="SAM" id="MobiDB-lite"/>
    </source>
</evidence>
<keyword evidence="3" id="KW-0732">Signal</keyword>
<dbReference type="KEGG" id="mcb:Mycch_5079"/>
<feature type="compositionally biased region" description="Low complexity" evidence="1">
    <location>
        <begin position="53"/>
        <end position="95"/>
    </location>
</feature>
<gene>
    <name evidence="4" type="ordered locus">Mycch_5079</name>
</gene>
<feature type="signal peptide" evidence="3">
    <location>
        <begin position="1"/>
        <end position="31"/>
    </location>
</feature>
<feature type="compositionally biased region" description="Low complexity" evidence="1">
    <location>
        <begin position="124"/>
        <end position="133"/>
    </location>
</feature>
<dbReference type="EMBL" id="CP003053">
    <property type="protein sequence ID" value="AFM19765.1"/>
    <property type="molecule type" value="Genomic_DNA"/>
</dbReference>
<dbReference type="HOGENOM" id="CLU_836320_0_0_11"/>